<gene>
    <name evidence="2" type="ORF">HICCMSTLAB_LOCUS358</name>
</gene>
<organism evidence="2 3">
    <name type="scientific">Cotesia congregata</name>
    <name type="common">Parasitoid wasp</name>
    <name type="synonym">Apanteles congregatus</name>
    <dbReference type="NCBI Taxonomy" id="51543"/>
    <lineage>
        <taxon>Eukaryota</taxon>
        <taxon>Metazoa</taxon>
        <taxon>Ecdysozoa</taxon>
        <taxon>Arthropoda</taxon>
        <taxon>Hexapoda</taxon>
        <taxon>Insecta</taxon>
        <taxon>Pterygota</taxon>
        <taxon>Neoptera</taxon>
        <taxon>Endopterygota</taxon>
        <taxon>Hymenoptera</taxon>
        <taxon>Apocrita</taxon>
        <taxon>Ichneumonoidea</taxon>
        <taxon>Braconidae</taxon>
        <taxon>Microgastrinae</taxon>
        <taxon>Cotesia</taxon>
    </lineage>
</organism>
<dbReference type="AlphaFoldDB" id="A0A8J2GZD2"/>
<feature type="domain" description="Mutator-like transposase" evidence="1">
    <location>
        <begin position="19"/>
        <end position="75"/>
    </location>
</feature>
<accession>A0A8J2GZD2</accession>
<dbReference type="InterPro" id="IPR049012">
    <property type="entry name" value="Mutator_transp_dom"/>
</dbReference>
<proteinExistence type="predicted"/>
<dbReference type="OrthoDB" id="7698403at2759"/>
<comment type="caution">
    <text evidence="2">The sequence shown here is derived from an EMBL/GenBank/DDBJ whole genome shotgun (WGS) entry which is preliminary data.</text>
</comment>
<name>A0A8J2GZD2_COTCN</name>
<protein>
    <recommendedName>
        <fullName evidence="1">Mutator-like transposase domain-containing protein</fullName>
    </recommendedName>
</protein>
<evidence type="ECO:0000313" key="2">
    <source>
        <dbReference type="EMBL" id="CAG5073415.1"/>
    </source>
</evidence>
<dbReference type="EMBL" id="CAJNRD030001114">
    <property type="protein sequence ID" value="CAG5073415.1"/>
    <property type="molecule type" value="Genomic_DNA"/>
</dbReference>
<keyword evidence="3" id="KW-1185">Reference proteome</keyword>
<dbReference type="Proteomes" id="UP000786811">
    <property type="component" value="Unassembled WGS sequence"/>
</dbReference>
<evidence type="ECO:0000259" key="1">
    <source>
        <dbReference type="Pfam" id="PF20700"/>
    </source>
</evidence>
<sequence length="92" mass="10582">MNLKISEFLDQTSKQKYRAIHSGVGNTSLNKILACENLPQMRRQQYKKYESIVGKAIESEARDSCKRAASEERDRAHADKIIITNHIFTPIF</sequence>
<evidence type="ECO:0000313" key="3">
    <source>
        <dbReference type="Proteomes" id="UP000786811"/>
    </source>
</evidence>
<dbReference type="Pfam" id="PF20700">
    <property type="entry name" value="Mutator"/>
    <property type="match status" value="1"/>
</dbReference>
<reference evidence="2" key="1">
    <citation type="submission" date="2021-04" db="EMBL/GenBank/DDBJ databases">
        <authorList>
            <person name="Chebbi M.A.C M."/>
        </authorList>
    </citation>
    <scope>NUCLEOTIDE SEQUENCE</scope>
</reference>